<proteinExistence type="predicted"/>
<feature type="compositionally biased region" description="Polar residues" evidence="1">
    <location>
        <begin position="10"/>
        <end position="21"/>
    </location>
</feature>
<organism evidence="2 3">
    <name type="scientific">Porites evermanni</name>
    <dbReference type="NCBI Taxonomy" id="104178"/>
    <lineage>
        <taxon>Eukaryota</taxon>
        <taxon>Metazoa</taxon>
        <taxon>Cnidaria</taxon>
        <taxon>Anthozoa</taxon>
        <taxon>Hexacorallia</taxon>
        <taxon>Scleractinia</taxon>
        <taxon>Fungiina</taxon>
        <taxon>Poritidae</taxon>
        <taxon>Porites</taxon>
    </lineage>
</organism>
<gene>
    <name evidence="2" type="ORF">PEVE_00006622</name>
</gene>
<name>A0ABN8LYL1_9CNID</name>
<reference evidence="2 3" key="1">
    <citation type="submission" date="2022-05" db="EMBL/GenBank/DDBJ databases">
        <authorList>
            <consortium name="Genoscope - CEA"/>
            <person name="William W."/>
        </authorList>
    </citation>
    <scope>NUCLEOTIDE SEQUENCE [LARGE SCALE GENOMIC DNA]</scope>
</reference>
<accession>A0ABN8LYL1</accession>
<evidence type="ECO:0000256" key="1">
    <source>
        <dbReference type="SAM" id="MobiDB-lite"/>
    </source>
</evidence>
<dbReference type="Proteomes" id="UP001159427">
    <property type="component" value="Unassembled WGS sequence"/>
</dbReference>
<evidence type="ECO:0000313" key="3">
    <source>
        <dbReference type="Proteomes" id="UP001159427"/>
    </source>
</evidence>
<keyword evidence="3" id="KW-1185">Reference proteome</keyword>
<dbReference type="EMBL" id="CALNXI010000143">
    <property type="protein sequence ID" value="CAH3020306.1"/>
    <property type="molecule type" value="Genomic_DNA"/>
</dbReference>
<feature type="region of interest" description="Disordered" evidence="1">
    <location>
        <begin position="1"/>
        <end position="21"/>
    </location>
</feature>
<evidence type="ECO:0000313" key="2">
    <source>
        <dbReference type="EMBL" id="CAH3020306.1"/>
    </source>
</evidence>
<sequence length="162" mass="18392">MSTDEKHSTLQEASGQQGVTTPSNSDFLAWFDHSEIQNLHDAPRRKRRKRFLKADKDCSHASQHGEVYPNYDVHSDFDDVFTIDSGIREPTKEVVKDSWIMLNTRFSQHTSRGIDSETGCLGLTPVSDSPVGQLISDMQSFTFKGSMKRSASQRRKRKKRAS</sequence>
<protein>
    <recommendedName>
        <fullName evidence="4">Breast cancer susceptibility 1</fullName>
    </recommendedName>
</protein>
<comment type="caution">
    <text evidence="2">The sequence shown here is derived from an EMBL/GenBank/DDBJ whole genome shotgun (WGS) entry which is preliminary data.</text>
</comment>
<evidence type="ECO:0008006" key="4">
    <source>
        <dbReference type="Google" id="ProtNLM"/>
    </source>
</evidence>